<dbReference type="Proteomes" id="UP000000305">
    <property type="component" value="Unassembled WGS sequence"/>
</dbReference>
<dbReference type="EMBL" id="GL732523">
    <property type="protein sequence ID" value="EFX90095.1"/>
    <property type="molecule type" value="Genomic_DNA"/>
</dbReference>
<evidence type="ECO:0000259" key="3">
    <source>
        <dbReference type="PROSITE" id="PS50213"/>
    </source>
</evidence>
<dbReference type="SUPFAM" id="SSF82153">
    <property type="entry name" value="FAS1 domain"/>
    <property type="match status" value="3"/>
</dbReference>
<evidence type="ECO:0000313" key="5">
    <source>
        <dbReference type="Proteomes" id="UP000000305"/>
    </source>
</evidence>
<keyword evidence="5" id="KW-1185">Reference proteome</keyword>
<proteinExistence type="predicted"/>
<dbReference type="eggNOG" id="ENOG502QPNM">
    <property type="taxonomic scope" value="Eukaryota"/>
</dbReference>
<evidence type="ECO:0000256" key="2">
    <source>
        <dbReference type="SAM" id="SignalP"/>
    </source>
</evidence>
<dbReference type="Pfam" id="PF02469">
    <property type="entry name" value="Fasciclin"/>
    <property type="match status" value="3"/>
</dbReference>
<dbReference type="AlphaFoldDB" id="E9FR45"/>
<dbReference type="GO" id="GO:0050839">
    <property type="term" value="F:cell adhesion molecule binding"/>
    <property type="evidence" value="ECO:0000318"/>
    <property type="project" value="GO_Central"/>
</dbReference>
<dbReference type="GO" id="GO:0007155">
    <property type="term" value="P:cell adhesion"/>
    <property type="evidence" value="ECO:0000318"/>
    <property type="project" value="GO_Central"/>
</dbReference>
<dbReference type="STRING" id="6669.E9FR45"/>
<feature type="region of interest" description="Disordered" evidence="1">
    <location>
        <begin position="652"/>
        <end position="677"/>
    </location>
</feature>
<keyword evidence="2" id="KW-0732">Signal</keyword>
<dbReference type="PANTHER" id="PTHR10900:SF124">
    <property type="entry name" value="FI05614P"/>
    <property type="match status" value="1"/>
</dbReference>
<gene>
    <name evidence="4" type="ORF">DAPPUDRAFT_309902</name>
</gene>
<dbReference type="HOGENOM" id="CLU_391423_0_0_1"/>
<feature type="domain" description="FAS1" evidence="3">
    <location>
        <begin position="87"/>
        <end position="228"/>
    </location>
</feature>
<dbReference type="OrthoDB" id="286301at2759"/>
<dbReference type="InParanoid" id="E9FR45"/>
<protein>
    <recommendedName>
        <fullName evidence="3">FAS1 domain-containing protein</fullName>
    </recommendedName>
</protein>
<dbReference type="SMART" id="SM00554">
    <property type="entry name" value="FAS1"/>
    <property type="match status" value="3"/>
</dbReference>
<dbReference type="FunFam" id="2.30.180.10:FF:000037">
    <property type="entry name" value="Uncharacterized protein, isoform A"/>
    <property type="match status" value="1"/>
</dbReference>
<dbReference type="InterPro" id="IPR000782">
    <property type="entry name" value="FAS1_domain"/>
</dbReference>
<dbReference type="GO" id="GO:0005615">
    <property type="term" value="C:extracellular space"/>
    <property type="evidence" value="ECO:0000318"/>
    <property type="project" value="GO_Central"/>
</dbReference>
<accession>E9FR45</accession>
<name>E9FR45_DAPPU</name>
<dbReference type="PhylomeDB" id="E9FR45"/>
<organism evidence="4 5">
    <name type="scientific">Daphnia pulex</name>
    <name type="common">Water flea</name>
    <dbReference type="NCBI Taxonomy" id="6669"/>
    <lineage>
        <taxon>Eukaryota</taxon>
        <taxon>Metazoa</taxon>
        <taxon>Ecdysozoa</taxon>
        <taxon>Arthropoda</taxon>
        <taxon>Crustacea</taxon>
        <taxon>Branchiopoda</taxon>
        <taxon>Diplostraca</taxon>
        <taxon>Cladocera</taxon>
        <taxon>Anomopoda</taxon>
        <taxon>Daphniidae</taxon>
        <taxon>Daphnia</taxon>
    </lineage>
</organism>
<dbReference type="FunFam" id="2.30.180.10:FF:000067">
    <property type="entry name" value="Transforming growth factor-beta-induced protein ig-h3"/>
    <property type="match status" value="1"/>
</dbReference>
<dbReference type="OMA" id="TDHAFQR"/>
<feature type="signal peptide" evidence="2">
    <location>
        <begin position="1"/>
        <end position="19"/>
    </location>
</feature>
<dbReference type="GO" id="GO:0030198">
    <property type="term" value="P:extracellular matrix organization"/>
    <property type="evidence" value="ECO:0000318"/>
    <property type="project" value="GO_Central"/>
</dbReference>
<dbReference type="GO" id="GO:0031012">
    <property type="term" value="C:extracellular matrix"/>
    <property type="evidence" value="ECO:0000318"/>
    <property type="project" value="GO_Central"/>
</dbReference>
<evidence type="ECO:0000256" key="1">
    <source>
        <dbReference type="SAM" id="MobiDB-lite"/>
    </source>
</evidence>
<dbReference type="InterPro" id="IPR036378">
    <property type="entry name" value="FAS1_dom_sf"/>
</dbReference>
<dbReference type="Gene3D" id="2.30.180.10">
    <property type="entry name" value="FAS1 domain"/>
    <property type="match status" value="3"/>
</dbReference>
<dbReference type="InterPro" id="IPR050904">
    <property type="entry name" value="Adhesion/Biosynth-related"/>
</dbReference>
<dbReference type="PROSITE" id="PS50213">
    <property type="entry name" value="FAS1"/>
    <property type="match status" value="3"/>
</dbReference>
<sequence length="705" mass="77907">MSTALVHLLLIVVFGAAHALPVDQWTSESALVVEVTTKVEGTSSSASSLLLADQLLADDASSLMGSQSRQKPADDGGIEFPNTAFIPGDLTEQLSVDGFFSLWFVFLDDDVFTSDKEFTILAPSNSAPMRPSPTADDKDRVRQLLLNHIVLGRAVNISSDLSSSLSPPWYKDNSLNNKKTLTVTTLGGRQLHFKTRKDGTAVVNGVRIVGKEVRVPPNGVIIVLEDYLFMDEYHGDVEGSESQLFSAIPMVTASDGSDHFPMIELGTAHDDESGGHEGETVKHEPVGSVLIDRQKLIPTNVSRPFYEELVEVLNFLRSGTSDFLRYLEQVNISSSFLDDEEYTAFIPMDDSFAQWYPIDWGFNPFDVESFVKETMMNHFVRGRVKQKEIKDGDELTTLGGKTLTFSFSPIGKLIVNDLEVFDGDTPVSMGNIQFVGDLLFVNSTVVRELNARHRDVESAPLVTSPWYSSQFLSHTYRELSTRQQSPSIVSGISGSGSSSHPSFSLALDYINQTQPQLRDDLPSHDDWKMITYTFFVPKDSAFFNLWPQDTADPFVIDDEFRRDVFLNHFVRRRLYHDRDLVDGAVITMAGNKTATISRVANVTKINDAIIEEADIFIYNLGTVFVIDRVLFASQERISQVLTKNADRIPSFGLSGTDGAPPSSSSSSSSAMTHNNAAEESQTLVVDLLAELTTTESTAGKLVIRE</sequence>
<feature type="domain" description="FAS1" evidence="3">
    <location>
        <begin position="490"/>
        <end position="630"/>
    </location>
</feature>
<dbReference type="KEGG" id="dpx:DAPPUDRAFT_309902"/>
<dbReference type="PANTHER" id="PTHR10900">
    <property type="entry name" value="PERIOSTIN-RELATED"/>
    <property type="match status" value="1"/>
</dbReference>
<reference evidence="4 5" key="1">
    <citation type="journal article" date="2011" name="Science">
        <title>The ecoresponsive genome of Daphnia pulex.</title>
        <authorList>
            <person name="Colbourne J.K."/>
            <person name="Pfrender M.E."/>
            <person name="Gilbert D."/>
            <person name="Thomas W.K."/>
            <person name="Tucker A."/>
            <person name="Oakley T.H."/>
            <person name="Tokishita S."/>
            <person name="Aerts A."/>
            <person name="Arnold G.J."/>
            <person name="Basu M.K."/>
            <person name="Bauer D.J."/>
            <person name="Caceres C.E."/>
            <person name="Carmel L."/>
            <person name="Casola C."/>
            <person name="Choi J.H."/>
            <person name="Detter J.C."/>
            <person name="Dong Q."/>
            <person name="Dusheyko S."/>
            <person name="Eads B.D."/>
            <person name="Frohlich T."/>
            <person name="Geiler-Samerotte K.A."/>
            <person name="Gerlach D."/>
            <person name="Hatcher P."/>
            <person name="Jogdeo S."/>
            <person name="Krijgsveld J."/>
            <person name="Kriventseva E.V."/>
            <person name="Kultz D."/>
            <person name="Laforsch C."/>
            <person name="Lindquist E."/>
            <person name="Lopez J."/>
            <person name="Manak J.R."/>
            <person name="Muller J."/>
            <person name="Pangilinan J."/>
            <person name="Patwardhan R.P."/>
            <person name="Pitluck S."/>
            <person name="Pritham E.J."/>
            <person name="Rechtsteiner A."/>
            <person name="Rho M."/>
            <person name="Rogozin I.B."/>
            <person name="Sakarya O."/>
            <person name="Salamov A."/>
            <person name="Schaack S."/>
            <person name="Shapiro H."/>
            <person name="Shiga Y."/>
            <person name="Skalitzky C."/>
            <person name="Smith Z."/>
            <person name="Souvorov A."/>
            <person name="Sung W."/>
            <person name="Tang Z."/>
            <person name="Tsuchiya D."/>
            <person name="Tu H."/>
            <person name="Vos H."/>
            <person name="Wang M."/>
            <person name="Wolf Y.I."/>
            <person name="Yamagata H."/>
            <person name="Yamada T."/>
            <person name="Ye Y."/>
            <person name="Shaw J.R."/>
            <person name="Andrews J."/>
            <person name="Crease T.J."/>
            <person name="Tang H."/>
            <person name="Lucas S.M."/>
            <person name="Robertson H.M."/>
            <person name="Bork P."/>
            <person name="Koonin E.V."/>
            <person name="Zdobnov E.M."/>
            <person name="Grigoriev I.V."/>
            <person name="Lynch M."/>
            <person name="Boore J.L."/>
        </authorList>
    </citation>
    <scope>NUCLEOTIDE SEQUENCE [LARGE SCALE GENOMIC DNA]</scope>
</reference>
<evidence type="ECO:0000313" key="4">
    <source>
        <dbReference type="EMBL" id="EFX90095.1"/>
    </source>
</evidence>
<feature type="domain" description="FAS1" evidence="3">
    <location>
        <begin position="307"/>
        <end position="439"/>
    </location>
</feature>
<feature type="chain" id="PRO_5003236295" description="FAS1 domain-containing protein" evidence="2">
    <location>
        <begin position="20"/>
        <end position="705"/>
    </location>
</feature>